<comment type="caution">
    <text evidence="2">The sequence shown here is derived from an EMBL/GenBank/DDBJ whole genome shotgun (WGS) entry which is preliminary data.</text>
</comment>
<evidence type="ECO:0000313" key="2">
    <source>
        <dbReference type="EMBL" id="OBZ69711.1"/>
    </source>
</evidence>
<feature type="region of interest" description="Disordered" evidence="1">
    <location>
        <begin position="1"/>
        <end position="22"/>
    </location>
</feature>
<protein>
    <submittedName>
        <fullName evidence="2">Uncharacterized protein</fullName>
    </submittedName>
</protein>
<reference evidence="2 3" key="1">
    <citation type="submission" date="2016-03" db="EMBL/GenBank/DDBJ databases">
        <title>Whole genome sequencing of Grifola frondosa 9006-11.</title>
        <authorList>
            <person name="Min B."/>
            <person name="Park H."/>
            <person name="Kim J.-G."/>
            <person name="Cho H."/>
            <person name="Oh Y.-L."/>
            <person name="Kong W.-S."/>
            <person name="Choi I.-G."/>
        </authorList>
    </citation>
    <scope>NUCLEOTIDE SEQUENCE [LARGE SCALE GENOMIC DNA]</scope>
    <source>
        <strain evidence="2 3">9006-11</strain>
    </source>
</reference>
<evidence type="ECO:0000313" key="3">
    <source>
        <dbReference type="Proteomes" id="UP000092993"/>
    </source>
</evidence>
<feature type="compositionally biased region" description="Basic and acidic residues" evidence="1">
    <location>
        <begin position="1"/>
        <end position="11"/>
    </location>
</feature>
<accession>A0A1C7LYE2</accession>
<gene>
    <name evidence="2" type="ORF">A0H81_10074</name>
</gene>
<dbReference type="Proteomes" id="UP000092993">
    <property type="component" value="Unassembled WGS sequence"/>
</dbReference>
<dbReference type="EMBL" id="LUGG01000015">
    <property type="protein sequence ID" value="OBZ69711.1"/>
    <property type="molecule type" value="Genomic_DNA"/>
</dbReference>
<evidence type="ECO:0000256" key="1">
    <source>
        <dbReference type="SAM" id="MobiDB-lite"/>
    </source>
</evidence>
<name>A0A1C7LYE2_GRIFR</name>
<organism evidence="2 3">
    <name type="scientific">Grifola frondosa</name>
    <name type="common">Maitake</name>
    <name type="synonym">Polyporus frondosus</name>
    <dbReference type="NCBI Taxonomy" id="5627"/>
    <lineage>
        <taxon>Eukaryota</taxon>
        <taxon>Fungi</taxon>
        <taxon>Dikarya</taxon>
        <taxon>Basidiomycota</taxon>
        <taxon>Agaricomycotina</taxon>
        <taxon>Agaricomycetes</taxon>
        <taxon>Polyporales</taxon>
        <taxon>Grifolaceae</taxon>
        <taxon>Grifola</taxon>
    </lineage>
</organism>
<keyword evidence="3" id="KW-1185">Reference proteome</keyword>
<dbReference type="AlphaFoldDB" id="A0A1C7LYE2"/>
<proteinExistence type="predicted"/>
<sequence length="61" mass="6946">MSDVIGQDKNHYQSSAFSPDWSGLAEASNTSCCRDRWPKLNHKVEQLASHSTAFKKNWDFS</sequence>